<feature type="compositionally biased region" description="Polar residues" evidence="2">
    <location>
        <begin position="89"/>
        <end position="109"/>
    </location>
</feature>
<evidence type="ECO:0000313" key="5">
    <source>
        <dbReference type="Proteomes" id="UP001150904"/>
    </source>
</evidence>
<feature type="coiled-coil region" evidence="1">
    <location>
        <begin position="333"/>
        <end position="372"/>
    </location>
</feature>
<dbReference type="AlphaFoldDB" id="A0A9W9NE23"/>
<keyword evidence="1" id="KW-0175">Coiled coil</keyword>
<feature type="compositionally biased region" description="Polar residues" evidence="2">
    <location>
        <begin position="51"/>
        <end position="61"/>
    </location>
</feature>
<name>A0A9W9NE23_9EURO</name>
<dbReference type="GO" id="GO:0004402">
    <property type="term" value="F:histone acetyltransferase activity"/>
    <property type="evidence" value="ECO:0007669"/>
    <property type="project" value="TreeGrafter"/>
</dbReference>
<evidence type="ECO:0000256" key="2">
    <source>
        <dbReference type="SAM" id="MobiDB-lite"/>
    </source>
</evidence>
<dbReference type="OrthoDB" id="1938992at2759"/>
<evidence type="ECO:0000313" key="4">
    <source>
        <dbReference type="EMBL" id="KAJ5218175.1"/>
    </source>
</evidence>
<dbReference type="RefSeq" id="XP_058312748.1">
    <property type="nucleotide sequence ID" value="XM_058447337.1"/>
</dbReference>
<feature type="compositionally biased region" description="Basic and acidic residues" evidence="2">
    <location>
        <begin position="182"/>
        <end position="207"/>
    </location>
</feature>
<feature type="compositionally biased region" description="Basic and acidic residues" evidence="2">
    <location>
        <begin position="416"/>
        <end position="426"/>
    </location>
</feature>
<protein>
    <recommendedName>
        <fullName evidence="3">Something about silencing protein 4 domain-containing protein</fullName>
    </recommendedName>
</protein>
<reference evidence="4" key="1">
    <citation type="submission" date="2022-12" db="EMBL/GenBank/DDBJ databases">
        <authorList>
            <person name="Petersen C."/>
        </authorList>
    </citation>
    <scope>NUCLEOTIDE SEQUENCE</scope>
    <source>
        <strain evidence="4">IBT 15544</strain>
    </source>
</reference>
<dbReference type="InterPro" id="IPR029184">
    <property type="entry name" value="Sas4_dom"/>
</dbReference>
<gene>
    <name evidence="4" type="ORF">N7498_000274</name>
</gene>
<feature type="compositionally biased region" description="Basic residues" evidence="2">
    <location>
        <begin position="72"/>
        <end position="83"/>
    </location>
</feature>
<evidence type="ECO:0000256" key="1">
    <source>
        <dbReference type="SAM" id="Coils"/>
    </source>
</evidence>
<sequence>MALLPRPSLRGSVRRTPDEPFDDGLAPPAKKQRTLWETGLRRRKSSPDCLDTTQNDGSTADAQHANPPLKAARPRTSTRRTRRASVSSIDTVASDTQLNALGNSHTNGNCAVAASHAPDRDTPSGKASANLSRGARESPDPLDTISPAASRTPAKSRLRASSGAAEAENKPNKSPSTMRTTRHTEHKAETADTVKSEHKEDAPDAHVGDATQSQQSRKSDAVESEQPDPAHTADGRRSLRSADTGSRCKSELAQYFYNYEQIVSLETPKPEMLGATTTITLINNLSEPLPLASTPDPMPFGNPLHKLYNCEVITLPKPTSKSTGVDPLSEELYFRAHRKFERQEKQLRNIERDRAQHKEQQIEQLLEDLRGHDWLRVMGLPGVHESEKKLYEPKRKILIQEMVALVNKFQAWRDEERRRKLAKDKPLPTADDAESRRSRKRSRPAEDNEESSSLPETPSTPDLNDVDALAAHQLHQEARSASDAKRRKSVSEARKPKARSDADDTPSNEKGHAKRPKPQPSNPPIHAPFYYPVPDKPFTSFFRDRHARDVAVAAITGNRRGRSRNVLAFGQPIPEVEKSEFGPDPELLTEEAIQASRRQRRRLTRRSAAG</sequence>
<dbReference type="EMBL" id="JAPQKR010000004">
    <property type="protein sequence ID" value="KAJ5218175.1"/>
    <property type="molecule type" value="Genomic_DNA"/>
</dbReference>
<feature type="compositionally biased region" description="Basic and acidic residues" evidence="2">
    <location>
        <begin position="474"/>
        <end position="511"/>
    </location>
</feature>
<feature type="region of interest" description="Disordered" evidence="2">
    <location>
        <begin position="416"/>
        <end position="533"/>
    </location>
</feature>
<reference evidence="4" key="2">
    <citation type="journal article" date="2023" name="IMA Fungus">
        <title>Comparative genomic study of the Penicillium genus elucidates a diverse pangenome and 15 lateral gene transfer events.</title>
        <authorList>
            <person name="Petersen C."/>
            <person name="Sorensen T."/>
            <person name="Nielsen M.R."/>
            <person name="Sondergaard T.E."/>
            <person name="Sorensen J.L."/>
            <person name="Fitzpatrick D.A."/>
            <person name="Frisvad J.C."/>
            <person name="Nielsen K.L."/>
        </authorList>
    </citation>
    <scope>NUCLEOTIDE SEQUENCE</scope>
    <source>
        <strain evidence="4">IBT 15544</strain>
    </source>
</reference>
<dbReference type="Proteomes" id="UP001150904">
    <property type="component" value="Unassembled WGS sequence"/>
</dbReference>
<dbReference type="PANTHER" id="PTHR38422:SF1">
    <property type="entry name" value="SOMETHING ABOUT SILENCING PROTEIN 4"/>
    <property type="match status" value="1"/>
</dbReference>
<feature type="domain" description="Something about silencing protein 4" evidence="3">
    <location>
        <begin position="326"/>
        <end position="420"/>
    </location>
</feature>
<evidence type="ECO:0000259" key="3">
    <source>
        <dbReference type="Pfam" id="PF15460"/>
    </source>
</evidence>
<accession>A0A9W9NE23</accession>
<dbReference type="GO" id="GO:0033255">
    <property type="term" value="C:SAS acetyltransferase complex"/>
    <property type="evidence" value="ECO:0007669"/>
    <property type="project" value="InterPro"/>
</dbReference>
<keyword evidence="5" id="KW-1185">Reference proteome</keyword>
<dbReference type="InterPro" id="IPR038988">
    <property type="entry name" value="Sas4"/>
</dbReference>
<proteinExistence type="predicted"/>
<comment type="caution">
    <text evidence="4">The sequence shown here is derived from an EMBL/GenBank/DDBJ whole genome shotgun (WGS) entry which is preliminary data.</text>
</comment>
<organism evidence="4 5">
    <name type="scientific">Penicillium cinerascens</name>
    <dbReference type="NCBI Taxonomy" id="70096"/>
    <lineage>
        <taxon>Eukaryota</taxon>
        <taxon>Fungi</taxon>
        <taxon>Dikarya</taxon>
        <taxon>Ascomycota</taxon>
        <taxon>Pezizomycotina</taxon>
        <taxon>Eurotiomycetes</taxon>
        <taxon>Eurotiomycetidae</taxon>
        <taxon>Eurotiales</taxon>
        <taxon>Aspergillaceae</taxon>
        <taxon>Penicillium</taxon>
    </lineage>
</organism>
<dbReference type="Pfam" id="PF15460">
    <property type="entry name" value="SAS4"/>
    <property type="match status" value="1"/>
</dbReference>
<feature type="region of interest" description="Disordered" evidence="2">
    <location>
        <begin position="1"/>
        <end position="245"/>
    </location>
</feature>
<feature type="compositionally biased region" description="Low complexity" evidence="2">
    <location>
        <begin position="451"/>
        <end position="461"/>
    </location>
</feature>
<dbReference type="PANTHER" id="PTHR38422">
    <property type="entry name" value="SOMETHING ABOUT SILENCING PROTEIN 4"/>
    <property type="match status" value="1"/>
</dbReference>
<dbReference type="GeneID" id="83174637"/>